<dbReference type="NCBIfam" id="TIGR00282">
    <property type="entry name" value="TIGR00282 family metallophosphoesterase"/>
    <property type="match status" value="1"/>
</dbReference>
<dbReference type="PANTHER" id="PTHR36303:SF1">
    <property type="entry name" value="2',3'-CYCLIC-NUCLEOTIDE 2'-PHOSPHODIESTERASE"/>
    <property type="match status" value="1"/>
</dbReference>
<dbReference type="Proteomes" id="UP000177821">
    <property type="component" value="Unassembled WGS sequence"/>
</dbReference>
<keyword evidence="2" id="KW-0479">Metal-binding</keyword>
<dbReference type="InterPro" id="IPR005235">
    <property type="entry name" value="YmdB-like"/>
</dbReference>
<dbReference type="SUPFAM" id="SSF56300">
    <property type="entry name" value="Metallo-dependent phosphatases"/>
    <property type="match status" value="1"/>
</dbReference>
<evidence type="ECO:0000256" key="1">
    <source>
        <dbReference type="PIRSR" id="PIRSR004789-50"/>
    </source>
</evidence>
<feature type="binding site" evidence="2">
    <location>
        <position position="40"/>
    </location>
    <ligand>
        <name>Fe cation</name>
        <dbReference type="ChEBI" id="CHEBI:24875"/>
        <label>1</label>
    </ligand>
</feature>
<dbReference type="Pfam" id="PF13277">
    <property type="entry name" value="YmdB"/>
    <property type="match status" value="1"/>
</dbReference>
<proteinExistence type="predicted"/>
<name>A0A1G1WPT3_9BACT</name>
<dbReference type="Gene3D" id="3.60.21.10">
    <property type="match status" value="1"/>
</dbReference>
<organism evidence="3 4">
    <name type="scientific">Candidatus Woykebacteria bacterium RIFCSPHIGHO2_02_FULL_43_16b</name>
    <dbReference type="NCBI Taxonomy" id="1802601"/>
    <lineage>
        <taxon>Bacteria</taxon>
        <taxon>Candidatus Woykeibacteriota</taxon>
    </lineage>
</organism>
<dbReference type="EMBL" id="MHCX01000016">
    <property type="protein sequence ID" value="OGY29704.1"/>
    <property type="molecule type" value="Genomic_DNA"/>
</dbReference>
<dbReference type="GO" id="GO:0046872">
    <property type="term" value="F:metal ion binding"/>
    <property type="evidence" value="ECO:0007669"/>
    <property type="project" value="UniProtKB-KW"/>
</dbReference>
<feature type="binding site" evidence="2">
    <location>
        <position position="181"/>
    </location>
    <ligand>
        <name>Fe cation</name>
        <dbReference type="ChEBI" id="CHEBI:24875"/>
        <label>2</label>
    </ligand>
</feature>
<dbReference type="GO" id="GO:0004113">
    <property type="term" value="F:2',3'-cyclic-nucleotide 3'-phosphodiesterase activity"/>
    <property type="evidence" value="ECO:0007669"/>
    <property type="project" value="TreeGrafter"/>
</dbReference>
<gene>
    <name evidence="3" type="ORF">A3J50_02055</name>
</gene>
<evidence type="ECO:0000256" key="2">
    <source>
        <dbReference type="PIRSR" id="PIRSR004789-51"/>
    </source>
</evidence>
<feature type="binding site" evidence="2">
    <location>
        <position position="67"/>
    </location>
    <ligand>
        <name>Fe cation</name>
        <dbReference type="ChEBI" id="CHEBI:24875"/>
        <label>2</label>
    </ligand>
</feature>
<evidence type="ECO:0000313" key="4">
    <source>
        <dbReference type="Proteomes" id="UP000177821"/>
    </source>
</evidence>
<accession>A0A1G1WPT3</accession>
<dbReference type="InterPro" id="IPR029052">
    <property type="entry name" value="Metallo-depent_PP-like"/>
</dbReference>
<feature type="binding site" evidence="2">
    <location>
        <position position="39"/>
    </location>
    <ligand>
        <name>Fe cation</name>
        <dbReference type="ChEBI" id="CHEBI:24875"/>
        <label>1</label>
    </ligand>
</feature>
<feature type="binding site" evidence="2">
    <location>
        <position position="8"/>
    </location>
    <ligand>
        <name>Fe cation</name>
        <dbReference type="ChEBI" id="CHEBI:24875"/>
        <label>1</label>
    </ligand>
</feature>
<evidence type="ECO:0000313" key="3">
    <source>
        <dbReference type="EMBL" id="OGY29704.1"/>
    </source>
</evidence>
<feature type="active site" description="Proton donor" evidence="1">
    <location>
        <position position="68"/>
    </location>
</feature>
<dbReference type="PANTHER" id="PTHR36303">
    <property type="entry name" value="2',3'-CYCLIC-NUCLEOTIDE 2'-PHOSPHODIESTERASE"/>
    <property type="match status" value="1"/>
</dbReference>
<feature type="binding site" evidence="2">
    <location>
        <position position="156"/>
    </location>
    <ligand>
        <name>Fe cation</name>
        <dbReference type="ChEBI" id="CHEBI:24875"/>
        <label>2</label>
    </ligand>
</feature>
<feature type="binding site" evidence="2">
    <location>
        <position position="183"/>
    </location>
    <ligand>
        <name>Fe cation</name>
        <dbReference type="ChEBI" id="CHEBI:24875"/>
        <label>1</label>
    </ligand>
</feature>
<dbReference type="PIRSF" id="PIRSF004789">
    <property type="entry name" value="DR1281"/>
    <property type="match status" value="1"/>
</dbReference>
<comment type="caution">
    <text evidence="3">The sequence shown here is derived from an EMBL/GenBank/DDBJ whole genome shotgun (WGS) entry which is preliminary data.</text>
</comment>
<protein>
    <submittedName>
        <fullName evidence="3">Metallophosphoesterase</fullName>
    </submittedName>
</protein>
<dbReference type="AlphaFoldDB" id="A0A1G1WPT3"/>
<reference evidence="3 4" key="1">
    <citation type="journal article" date="2016" name="Nat. Commun.">
        <title>Thousands of microbial genomes shed light on interconnected biogeochemical processes in an aquifer system.</title>
        <authorList>
            <person name="Anantharaman K."/>
            <person name="Brown C.T."/>
            <person name="Hug L.A."/>
            <person name="Sharon I."/>
            <person name="Castelle C.J."/>
            <person name="Probst A.J."/>
            <person name="Thomas B.C."/>
            <person name="Singh A."/>
            <person name="Wilkins M.J."/>
            <person name="Karaoz U."/>
            <person name="Brodie E.L."/>
            <person name="Williams K.H."/>
            <person name="Hubbard S.S."/>
            <person name="Banfield J.F."/>
        </authorList>
    </citation>
    <scope>NUCLEOTIDE SEQUENCE [LARGE SCALE GENOMIC DNA]</scope>
</reference>
<feature type="binding site" evidence="2">
    <location>
        <position position="39"/>
    </location>
    <ligand>
        <name>Fe cation</name>
        <dbReference type="ChEBI" id="CHEBI:24875"/>
        <label>2</label>
    </ligand>
</feature>
<sequence>MKILFIGDVVASLGRKTVSEFLPKLVKEKKIDLVIANIENLAHGKGATTETIEEIRSYGVDVMTSGNHIWFREEIQEILQTDSTIIRPANYPPDLPGYGFTVASARGSKNKKEKVLVINLLGRQWIDQPVGDPFRAVDEILKDQGDKFGAIIVDFHAEATSEKMAMGWYLDGRVTAMLGTHTHVPSADQFVMPKGSAYVSDVGMTGALHSVLGVDPEVIIKAHKFPYPQRFEWVEDGPSMFRSVLVETNKSGFAKSIARIDRSLN</sequence>